<reference evidence="1 2" key="1">
    <citation type="submission" date="2014-07" db="EMBL/GenBank/DDBJ databases">
        <title>Methanogenic archaea and the global carbon cycle.</title>
        <authorList>
            <person name="Henriksen J.R."/>
            <person name="Luke J."/>
            <person name="Reinhart S."/>
            <person name="Benedict M.N."/>
            <person name="Youngblut N.D."/>
            <person name="Metcalf M.E."/>
            <person name="Whitaker R.J."/>
            <person name="Metcalf W.W."/>
        </authorList>
    </citation>
    <scope>NUCLEOTIDE SEQUENCE [LARGE SCALE GENOMIC DNA]</scope>
    <source>
        <strain evidence="1 2">T4/M</strain>
    </source>
</reference>
<dbReference type="GO" id="GO:0016791">
    <property type="term" value="F:phosphatase activity"/>
    <property type="evidence" value="ECO:0007669"/>
    <property type="project" value="UniProtKB-ARBA"/>
</dbReference>
<dbReference type="Proteomes" id="UP000033111">
    <property type="component" value="Chromosome"/>
</dbReference>
<dbReference type="KEGG" id="msw:MSSIT_0272"/>
<evidence type="ECO:0000313" key="1">
    <source>
        <dbReference type="EMBL" id="AKB26991.1"/>
    </source>
</evidence>
<dbReference type="NCBIfam" id="TIGR00099">
    <property type="entry name" value="Cof-subfamily"/>
    <property type="match status" value="1"/>
</dbReference>
<dbReference type="GeneID" id="24859028"/>
<dbReference type="EMBL" id="CP009506">
    <property type="protein sequence ID" value="AKB26991.1"/>
    <property type="molecule type" value="Genomic_DNA"/>
</dbReference>
<dbReference type="Gene3D" id="3.40.50.1000">
    <property type="entry name" value="HAD superfamily/HAD-like"/>
    <property type="match status" value="1"/>
</dbReference>
<dbReference type="SUPFAM" id="SSF56784">
    <property type="entry name" value="HAD-like"/>
    <property type="match status" value="1"/>
</dbReference>
<evidence type="ECO:0000313" key="2">
    <source>
        <dbReference type="Proteomes" id="UP000033111"/>
    </source>
</evidence>
<evidence type="ECO:0008006" key="3">
    <source>
        <dbReference type="Google" id="ProtNLM"/>
    </source>
</evidence>
<dbReference type="AlphaFoldDB" id="A0A0E3L7L7"/>
<dbReference type="GO" id="GO:0005829">
    <property type="term" value="C:cytosol"/>
    <property type="evidence" value="ECO:0007669"/>
    <property type="project" value="TreeGrafter"/>
</dbReference>
<protein>
    <recommendedName>
        <fullName evidence="3">Hydrolase (HAD superfamily)</fullName>
    </recommendedName>
</protein>
<dbReference type="Gene3D" id="3.30.1240.10">
    <property type="match status" value="1"/>
</dbReference>
<dbReference type="GO" id="GO:0000287">
    <property type="term" value="F:magnesium ion binding"/>
    <property type="evidence" value="ECO:0007669"/>
    <property type="project" value="TreeGrafter"/>
</dbReference>
<dbReference type="InterPro" id="IPR036412">
    <property type="entry name" value="HAD-like_sf"/>
</dbReference>
<organism evidence="1 2">
    <name type="scientific">Methanosarcina siciliae T4/M</name>
    <dbReference type="NCBI Taxonomy" id="1434120"/>
    <lineage>
        <taxon>Archaea</taxon>
        <taxon>Methanobacteriati</taxon>
        <taxon>Methanobacteriota</taxon>
        <taxon>Stenosarchaea group</taxon>
        <taxon>Methanomicrobia</taxon>
        <taxon>Methanosarcinales</taxon>
        <taxon>Methanosarcinaceae</taxon>
        <taxon>Methanosarcina</taxon>
    </lineage>
</organism>
<proteinExistence type="predicted"/>
<keyword evidence="2" id="KW-1185">Reference proteome</keyword>
<dbReference type="InterPro" id="IPR006379">
    <property type="entry name" value="HAD-SF_hydro_IIB"/>
</dbReference>
<dbReference type="PATRIC" id="fig|1434120.4.peg.345"/>
<dbReference type="HOGENOM" id="CLU_044146_1_4_2"/>
<sequence length="284" mass="32727">MPEIYISDLDGTLLQNNATLSDFAAENLTRLLNGDLNFTIATARSVVSVQQILKYLPLKLPVIEFNGAFISDFETGRHLIINDIPGDIKEEIFEHILQYNLTPFISSFNGTEDCLYYEQVENEGMEWYVNSRIRANDKRLRKAILRETLVENVVCFTVVDKLDNLLELTNLLQEKYTRQIEIHLMENQYSPGWYWLTIHDCKATKDQAIGLLLKQYGFRLNDLTVFGDNANDIKMFKLARHKIAVSNAKPELKKYATRIIGTNEEDSVVKYIMGNYKDGSPFPR</sequence>
<dbReference type="PANTHER" id="PTHR10000">
    <property type="entry name" value="PHOSPHOSERINE PHOSPHATASE"/>
    <property type="match status" value="1"/>
</dbReference>
<accession>A0A0E3L7L7</accession>
<gene>
    <name evidence="1" type="ORF">MSSIT_0272</name>
</gene>
<dbReference type="InterPro" id="IPR023214">
    <property type="entry name" value="HAD_sf"/>
</dbReference>
<dbReference type="RefSeq" id="WP_048169412.1">
    <property type="nucleotide sequence ID" value="NZ_CP009506.1"/>
</dbReference>
<dbReference type="Pfam" id="PF08282">
    <property type="entry name" value="Hydrolase_3"/>
    <property type="match status" value="1"/>
</dbReference>
<dbReference type="PANTHER" id="PTHR10000:SF8">
    <property type="entry name" value="HAD SUPERFAMILY HYDROLASE-LIKE, TYPE 3"/>
    <property type="match status" value="1"/>
</dbReference>
<dbReference type="NCBIfam" id="TIGR01484">
    <property type="entry name" value="HAD-SF-IIB"/>
    <property type="match status" value="1"/>
</dbReference>
<name>A0A0E3L7L7_9EURY</name>
<dbReference type="InterPro" id="IPR000150">
    <property type="entry name" value="Cof"/>
</dbReference>